<reference evidence="4" key="1">
    <citation type="submission" date="2019-03" db="EMBL/GenBank/DDBJ databases">
        <title>Weissella sp. 26KH-42 Genome sequencing.</title>
        <authorList>
            <person name="Heo J."/>
            <person name="Kim S.-J."/>
            <person name="Kim J.-S."/>
            <person name="Hong S.-B."/>
            <person name="Kwon S.-W."/>
        </authorList>
    </citation>
    <scope>NUCLEOTIDE SEQUENCE [LARGE SCALE GENOMIC DNA]</scope>
    <source>
        <strain evidence="4">26KH-42</strain>
    </source>
</reference>
<evidence type="ECO:0000313" key="3">
    <source>
        <dbReference type="EMBL" id="QBO35768.1"/>
    </source>
</evidence>
<keyword evidence="4" id="KW-1185">Reference proteome</keyword>
<evidence type="ECO:0000313" key="4">
    <source>
        <dbReference type="Proteomes" id="UP000292886"/>
    </source>
</evidence>
<feature type="signal peptide" evidence="2">
    <location>
        <begin position="1"/>
        <end position="20"/>
    </location>
</feature>
<keyword evidence="2" id="KW-0732">Signal</keyword>
<proteinExistence type="predicted"/>
<evidence type="ECO:0000256" key="1">
    <source>
        <dbReference type="SAM" id="MobiDB-lite"/>
    </source>
</evidence>
<dbReference type="AlphaFoldDB" id="A0A4P6YSR5"/>
<organism evidence="3 4">
    <name type="scientific">Periweissella cryptocerci</name>
    <dbReference type="NCBI Taxonomy" id="2506420"/>
    <lineage>
        <taxon>Bacteria</taxon>
        <taxon>Bacillati</taxon>
        <taxon>Bacillota</taxon>
        <taxon>Bacilli</taxon>
        <taxon>Lactobacillales</taxon>
        <taxon>Lactobacillaceae</taxon>
        <taxon>Periweissella</taxon>
    </lineage>
</organism>
<name>A0A4P6YSR5_9LACO</name>
<dbReference type="EMBL" id="CP037940">
    <property type="protein sequence ID" value="QBO35768.1"/>
    <property type="molecule type" value="Genomic_DNA"/>
</dbReference>
<feature type="region of interest" description="Disordered" evidence="1">
    <location>
        <begin position="208"/>
        <end position="261"/>
    </location>
</feature>
<dbReference type="KEGG" id="wei:EQG49_04465"/>
<protein>
    <submittedName>
        <fullName evidence="3">Uncharacterized protein</fullName>
    </submittedName>
</protein>
<dbReference type="InterPro" id="IPR035940">
    <property type="entry name" value="CAP_sf"/>
</dbReference>
<feature type="chain" id="PRO_5038598547" evidence="2">
    <location>
        <begin position="21"/>
        <end position="545"/>
    </location>
</feature>
<feature type="compositionally biased region" description="Low complexity" evidence="1">
    <location>
        <begin position="216"/>
        <end position="259"/>
    </location>
</feature>
<dbReference type="Proteomes" id="UP000292886">
    <property type="component" value="Chromosome"/>
</dbReference>
<evidence type="ECO:0000256" key="2">
    <source>
        <dbReference type="SAM" id="SignalP"/>
    </source>
</evidence>
<gene>
    <name evidence="3" type="ORF">EQG49_04465</name>
</gene>
<accession>A0A4P6YSR5</accession>
<dbReference type="Gene3D" id="3.40.33.10">
    <property type="entry name" value="CAP"/>
    <property type="match status" value="1"/>
</dbReference>
<sequence>MKKMVSMALLSVVALSTVMVSNEKPTEAATRYAQVSAKKMHKTVYHLKKANGSAVAIKGGKHARVLKSKKSVANKFHNKLYVTKQIKLKHGAKKVTYYYVSNLKKYVLKSQLAKGAPKAWYIKSSKNMAASASLANTNEWYTLYGFSGTKTGVKANMKHTEITDLKGSYKFSVYNKLTVVQGTKSVIYYQVSGKMSGYLPASALKFAPSSPKKEQSSGNKTTTTSSTNSNSTNNSTQSTNDSGNAQSNSSHSTDSDSTTGWLNVPKEYTQYTYTDKNDRSYKPAQAFIEGDGSVRELRYNLADGSQVVKYVDDYSSAHIFVEPHFKTSVDSAYQSYQVRNLDNSIVSPTGEYVGANGKITTLYFNKATTDGDDAIDLSNFTNGKYSKLDKDFSRTLKDRENGIELAEVIALNTHRSANGKTALINNQFLQKFAEMRAQKLTSAGHDDYETDMNKALISSGLALAAKQENSLWVDGFNRTKTDTQIAVSLVQQWTDSAPHEITQMGDYESVGFGVNIMTTGRIVSFADFGTFTAGTTLNLDDVFDF</sequence>
<dbReference type="RefSeq" id="WP_133362847.1">
    <property type="nucleotide sequence ID" value="NZ_CP037940.1"/>
</dbReference>